<organism evidence="2 3">
    <name type="scientific">Cyanophage NATL1A-7</name>
    <dbReference type="NCBI Taxonomy" id="445693"/>
    <lineage>
        <taxon>Viruses</taxon>
        <taxon>Duplodnaviria</taxon>
        <taxon>Heunggongvirae</taxon>
        <taxon>Uroviricota</taxon>
        <taxon>Caudoviricetes</taxon>
        <taxon>Autographivirales</taxon>
        <taxon>Sechaudvirinae</taxon>
        <taxon>Cheungvirus</taxon>
        <taxon>Cheungvirus NATL1A7</taxon>
    </lineage>
</organism>
<dbReference type="KEGG" id="vg:11538116"/>
<dbReference type="Proteomes" id="UP000006531">
    <property type="component" value="Segment"/>
</dbReference>
<proteinExistence type="predicted"/>
<evidence type="ECO:0000313" key="3">
    <source>
        <dbReference type="Proteomes" id="UP000006531"/>
    </source>
</evidence>
<sequence>MDELTFDPANTPNKDTTQNIEGYEDQVEEIKQAYPEQDWRTPVQVEAEEQGQVEGQAPVQQPDQINEVATQVADQVGQQLGITPQPQEAPQEQPEVEERTPGRFANQVDPTTGLVSLEALRAAGVSDEVIRITNAQYDWLPEEKTDFDAWREAGGDDNLEATLAFVNKIRSSQDYIDRYDRNGDGQFTFADYYDTSRMGELSPEQDQRLTERWLTSLQNKDFRARLGALTTLEPMVEYIHQRRKGVLAPNDELDGEQMRASSFAGLSVTTEALLSAPEKIAAGFHAAANDDDPDTWFDWDASEAKDAKFDDWVMGHKNPMSKAYAVNNPINRVWSDPIMFELGRYAPAVAAATVTLPASATAITTGGAGLLTAKGAGMAALTTGKAFGVTWATETIPTNLFVDMNHSAMKTFHGGNKQAQKLMDAHPELHIAGNQLAHGIESPSSRKLEFMRGEMAWDSGGLLAGNILFKSIGKGFSELAEKNWRQLQTSTKAVPKIQDPIDIYKARLQVKDDLMDAATDQTKIAAEGPSSKWTDPWATNGDLDSTYGAYKNQSYTAGQGNAHIRSSVYDVTNQFNELKHQIGIEGGTIDELFSPVERAQFGKFGIPDNWFDKNVDVFMTDSAEQLKRLNPLDRNLRNLAEDQLKNIQEILGRDAASLDPTEFWGKAFTDTPIKPGEVLSDVKKFVVKNLQVQDAVNNSLLRRLRDYADSTGEQIGKADIFAKDGAMRNIAKNLSMGLTQVKKTQFTWDLAAKRMKEAGGELTDDMVREINEQVAQRSVKLTQETNDGVKLMMQVLENSDSDELAEGILDVFKVSNDIHNWKDFDAWMRQKIKGGEFNGKVKTGALIHELQGVMVNSILSGPKTPLRALLGTTTNSYLNAINEAAGATLRRPFTNDVASQKASIAKLKGMFELIPEAMEVFRKNMKASFNANIADIRTRYSEPLTRGDNNWHLFEQWTERNGTLGDKAAFYMANVARNLNNNKLLSWSPRALAATDETFKWLLARVRSKEIGMRQALEVAGDTHTKFSPDLMKQAEDIHMKNLLDADGNIDVGQDAWLEKQFKEVTLTSELTGFSKELDTLLRDKPLVRPFYLFARTGINGLNFTYKNTPLLGALHKESIDILRHTGDDFSPLFKYGIENANDLANARNLFAGRQAVGAATVTTFAGMYMAGQLTGNGPADRKLKQSWINAGWKPNHFYIGDVGFDYTTLEPYNTIFSAIADIGDNMELMGSEWAEKRLQAAAFVIGRGLTGKTYMQGLDQMLQIAQMKPGALDKAGANILNNSIPLAGMRNEFGKWVNPHMKELNSDMWTSIRNRNQASEFLAGGDQLPDKYDMLNGKPIKNWNIIGRSFNAVSPVALDIRNDTPGRRLLLDSNYDLKSTTYSYGGYSFVKSAKVRSEFQREIGSVPIEVGFKKFKNVEEALNYISTRDDVKESMARMKADGKNPANWDIDPNQYPHNTLIDNIMNQARAKAYARLNQPGHPGNAALEEVKADKDGLDSRTRKTREDIINLSFPNKQVEQFPKN</sequence>
<feature type="compositionally biased region" description="Low complexity" evidence="1">
    <location>
        <begin position="52"/>
        <end position="61"/>
    </location>
</feature>
<feature type="region of interest" description="Disordered" evidence="1">
    <location>
        <begin position="36"/>
        <end position="62"/>
    </location>
</feature>
<reference evidence="2 3" key="1">
    <citation type="submission" date="2009-10" db="EMBL/GenBank/DDBJ databases">
        <title>The Genome Sequence of Cyanophage NATL1A-7.</title>
        <authorList>
            <consortium name="The Broad Institute Genome Sequencing Platform"/>
            <person name="Henn M.R."/>
            <person name="Sullivan M.S."/>
            <person name="Osburne M.S."/>
            <person name="Levin J."/>
            <person name="Malboeuf C."/>
            <person name="Casali M."/>
            <person name="Russ C."/>
            <person name="Lennon N."/>
            <person name="Erlich R."/>
            <person name="Young S.K."/>
            <person name="Koehrsen M."/>
            <person name="Yandava C."/>
            <person name="Zeng Q."/>
            <person name="Alvarado L."/>
            <person name="Anderson S."/>
            <person name="Berlin A."/>
            <person name="Borenstein D."/>
            <person name="Chen Z."/>
            <person name="Engels R."/>
            <person name="Freedman E."/>
            <person name="Gellesch M."/>
            <person name="Goldberg J."/>
            <person name="Green L."/>
            <person name="Griggs A."/>
            <person name="Gujja S."/>
            <person name="Heiman D."/>
            <person name="Hepburn T."/>
            <person name="Howarth C."/>
            <person name="Jen D."/>
            <person name="Larson L."/>
            <person name="Lewis B."/>
            <person name="Mehta T."/>
            <person name="Park D."/>
            <person name="Pearson M."/>
            <person name="Roberts A."/>
            <person name="Ryan E."/>
            <person name="Saif S."/>
            <person name="Shea T."/>
            <person name="Shenoy N."/>
            <person name="Sisk P."/>
            <person name="Stolte C."/>
            <person name="Sykes S."/>
            <person name="Walk T."/>
            <person name="White J."/>
            <person name="Yu Q."/>
            <person name="Coleman M.L."/>
            <person name="Huang K.H."/>
            <person name="Weigele P.R."/>
            <person name="DeFrancesco A.S."/>
            <person name="Kern S.E."/>
            <person name="Thompson L.R."/>
            <person name="Fu R."/>
            <person name="Hombeck B."/>
            <person name="Chisholm S.W."/>
            <person name="Haas B."/>
            <person name="Nusbaum C."/>
            <person name="Galagan J."/>
            <person name="Birren B."/>
        </authorList>
    </citation>
    <scope>NUCLEOTIDE SEQUENCE [LARGE SCALE GENOMIC DNA]</scope>
    <source>
        <strain evidence="2">NATL1A-7</strain>
    </source>
</reference>
<feature type="compositionally biased region" description="Polar residues" evidence="1">
    <location>
        <begin position="8"/>
        <end position="20"/>
    </location>
</feature>
<dbReference type="GeneID" id="11538116"/>
<feature type="region of interest" description="Disordered" evidence="1">
    <location>
        <begin position="1"/>
        <end position="20"/>
    </location>
</feature>
<feature type="compositionally biased region" description="Low complexity" evidence="1">
    <location>
        <begin position="84"/>
        <end position="93"/>
    </location>
</feature>
<feature type="region of interest" description="Disordered" evidence="1">
    <location>
        <begin position="83"/>
        <end position="108"/>
    </location>
</feature>
<dbReference type="EMBL" id="GU071102">
    <property type="protein sequence ID" value="ADP00138.1"/>
    <property type="molecule type" value="Genomic_DNA"/>
</dbReference>
<dbReference type="RefSeq" id="YP_005087510.1">
    <property type="nucleotide sequence ID" value="NC_016658.1"/>
</dbReference>
<gene>
    <name evidence="2" type="ORF">CYIG_00065</name>
</gene>
<protein>
    <submittedName>
        <fullName evidence="2">Predicted protein</fullName>
    </submittedName>
</protein>
<name>E3SND4_9CAUD</name>
<accession>E3SND4</accession>
<keyword evidence="3" id="KW-1185">Reference proteome</keyword>
<evidence type="ECO:0000256" key="1">
    <source>
        <dbReference type="SAM" id="MobiDB-lite"/>
    </source>
</evidence>
<evidence type="ECO:0000313" key="2">
    <source>
        <dbReference type="EMBL" id="ADP00138.1"/>
    </source>
</evidence>